<dbReference type="Proteomes" id="UP001589575">
    <property type="component" value="Unassembled WGS sequence"/>
</dbReference>
<evidence type="ECO:0000313" key="3">
    <source>
        <dbReference type="Proteomes" id="UP001589575"/>
    </source>
</evidence>
<organism evidence="2 3">
    <name type="scientific">Citricoccus parietis</name>
    <dbReference type="NCBI Taxonomy" id="592307"/>
    <lineage>
        <taxon>Bacteria</taxon>
        <taxon>Bacillati</taxon>
        <taxon>Actinomycetota</taxon>
        <taxon>Actinomycetes</taxon>
        <taxon>Micrococcales</taxon>
        <taxon>Micrococcaceae</taxon>
        <taxon>Citricoccus</taxon>
    </lineage>
</organism>
<name>A0ABV5FY62_9MICC</name>
<protein>
    <recommendedName>
        <fullName evidence="4">Secreted protein</fullName>
    </recommendedName>
</protein>
<evidence type="ECO:0000256" key="1">
    <source>
        <dbReference type="SAM" id="MobiDB-lite"/>
    </source>
</evidence>
<comment type="caution">
    <text evidence="2">The sequence shown here is derived from an EMBL/GenBank/DDBJ whole genome shotgun (WGS) entry which is preliminary data.</text>
</comment>
<keyword evidence="3" id="KW-1185">Reference proteome</keyword>
<reference evidence="2 3" key="1">
    <citation type="submission" date="2024-09" db="EMBL/GenBank/DDBJ databases">
        <authorList>
            <person name="Sun Q."/>
            <person name="Mori K."/>
        </authorList>
    </citation>
    <scope>NUCLEOTIDE SEQUENCE [LARGE SCALE GENOMIC DNA]</scope>
    <source>
        <strain evidence="2 3">CCM 7609</strain>
    </source>
</reference>
<accession>A0ABV5FY62</accession>
<evidence type="ECO:0008006" key="4">
    <source>
        <dbReference type="Google" id="ProtNLM"/>
    </source>
</evidence>
<feature type="region of interest" description="Disordered" evidence="1">
    <location>
        <begin position="74"/>
        <end position="97"/>
    </location>
</feature>
<proteinExistence type="predicted"/>
<evidence type="ECO:0000313" key="2">
    <source>
        <dbReference type="EMBL" id="MFB9071624.1"/>
    </source>
</evidence>
<sequence length="97" mass="10512">MARRQFVLVELLLSAARGDPHPVRRTVVLRTALHRCAAQRRQATGRLRPVLRRRDSDWSGPGDVLAGPVSCRTGARVLPGDSPAGVGSRADPAARLR</sequence>
<dbReference type="EMBL" id="JBHMFI010000001">
    <property type="protein sequence ID" value="MFB9071624.1"/>
    <property type="molecule type" value="Genomic_DNA"/>
</dbReference>
<gene>
    <name evidence="2" type="ORF">ACFFX0_10585</name>
</gene>